<name>A0ABP6Q9A2_9ACTN</name>
<evidence type="ECO:0000256" key="2">
    <source>
        <dbReference type="ARBA" id="ARBA00023163"/>
    </source>
</evidence>
<dbReference type="Pfam" id="PF13490">
    <property type="entry name" value="zf-HC2"/>
    <property type="match status" value="1"/>
</dbReference>
<keyword evidence="2" id="KW-0804">Transcription</keyword>
<dbReference type="RefSeq" id="WP_344828950.1">
    <property type="nucleotide sequence ID" value="NZ_BAAAUV010000007.1"/>
</dbReference>
<keyword evidence="3" id="KW-0472">Membrane</keyword>
<dbReference type="Proteomes" id="UP001501237">
    <property type="component" value="Unassembled WGS sequence"/>
</dbReference>
<keyword evidence="1" id="KW-0805">Transcription regulation</keyword>
<dbReference type="InterPro" id="IPR041916">
    <property type="entry name" value="Anti_sigma_zinc_sf"/>
</dbReference>
<evidence type="ECO:0000256" key="3">
    <source>
        <dbReference type="SAM" id="Phobius"/>
    </source>
</evidence>
<dbReference type="EMBL" id="BAAAUV010000007">
    <property type="protein sequence ID" value="GAA3213194.1"/>
    <property type="molecule type" value="Genomic_DNA"/>
</dbReference>
<accession>A0ABP6Q9A2</accession>
<proteinExistence type="predicted"/>
<dbReference type="InterPro" id="IPR027383">
    <property type="entry name" value="Znf_put"/>
</dbReference>
<gene>
    <name evidence="5" type="ORF">GCM10010468_33020</name>
</gene>
<keyword evidence="3" id="KW-0812">Transmembrane</keyword>
<dbReference type="Gene3D" id="1.10.10.1320">
    <property type="entry name" value="Anti-sigma factor, zinc-finger domain"/>
    <property type="match status" value="1"/>
</dbReference>
<organism evidence="5 6">
    <name type="scientific">Actinocorallia longicatena</name>
    <dbReference type="NCBI Taxonomy" id="111803"/>
    <lineage>
        <taxon>Bacteria</taxon>
        <taxon>Bacillati</taxon>
        <taxon>Actinomycetota</taxon>
        <taxon>Actinomycetes</taxon>
        <taxon>Streptosporangiales</taxon>
        <taxon>Thermomonosporaceae</taxon>
        <taxon>Actinocorallia</taxon>
    </lineage>
</organism>
<reference evidence="6" key="1">
    <citation type="journal article" date="2019" name="Int. J. Syst. Evol. Microbiol.">
        <title>The Global Catalogue of Microorganisms (GCM) 10K type strain sequencing project: providing services to taxonomists for standard genome sequencing and annotation.</title>
        <authorList>
            <consortium name="The Broad Institute Genomics Platform"/>
            <consortium name="The Broad Institute Genome Sequencing Center for Infectious Disease"/>
            <person name="Wu L."/>
            <person name="Ma J."/>
        </authorList>
    </citation>
    <scope>NUCLEOTIDE SEQUENCE [LARGE SCALE GENOMIC DNA]</scope>
    <source>
        <strain evidence="6">JCM 9377</strain>
    </source>
</reference>
<feature type="transmembrane region" description="Helical" evidence="3">
    <location>
        <begin position="100"/>
        <end position="122"/>
    </location>
</feature>
<feature type="domain" description="Putative zinc-finger" evidence="4">
    <location>
        <begin position="17"/>
        <end position="43"/>
    </location>
</feature>
<sequence>MSERSEGTSTHLDYDVLADLAEGLLDETTTRAVEAHLDDCEECGRKLDDLSAVSQLLASAPMPVMPESLAAKLDEALMAEAAKAPVASLAARRRFRGYQLLSAAAAVVVVGGLGTGVVVNALNSNPNDGSQAHATLPTPQRDMFANGRARTVASGTNYQAGQLMQQIHEQLVRFNGAPSTTRPSDQLLDCVHRIAKNNPLMMVDQAKWDGEDATIVIVAPNAEAYDVWVVGDNCSASETDEVAHQQVPA</sequence>
<evidence type="ECO:0000313" key="5">
    <source>
        <dbReference type="EMBL" id="GAA3213194.1"/>
    </source>
</evidence>
<comment type="caution">
    <text evidence="5">The sequence shown here is derived from an EMBL/GenBank/DDBJ whole genome shotgun (WGS) entry which is preliminary data.</text>
</comment>
<evidence type="ECO:0000313" key="6">
    <source>
        <dbReference type="Proteomes" id="UP001501237"/>
    </source>
</evidence>
<protein>
    <recommendedName>
        <fullName evidence="4">Putative zinc-finger domain-containing protein</fullName>
    </recommendedName>
</protein>
<evidence type="ECO:0000259" key="4">
    <source>
        <dbReference type="Pfam" id="PF13490"/>
    </source>
</evidence>
<keyword evidence="3" id="KW-1133">Transmembrane helix</keyword>
<evidence type="ECO:0000256" key="1">
    <source>
        <dbReference type="ARBA" id="ARBA00023015"/>
    </source>
</evidence>
<keyword evidence="6" id="KW-1185">Reference proteome</keyword>